<evidence type="ECO:0000256" key="5">
    <source>
        <dbReference type="PROSITE-ProRule" id="PRU00277"/>
    </source>
</evidence>
<keyword evidence="3 5" id="KW-0697">Rotamase</keyword>
<dbReference type="InterPro" id="IPR046357">
    <property type="entry name" value="PPIase_dom_sf"/>
</dbReference>
<evidence type="ECO:0000256" key="3">
    <source>
        <dbReference type="ARBA" id="ARBA00023110"/>
    </source>
</evidence>
<evidence type="ECO:0000259" key="7">
    <source>
        <dbReference type="PROSITE" id="PS50059"/>
    </source>
</evidence>
<feature type="compositionally biased region" description="Polar residues" evidence="6">
    <location>
        <begin position="154"/>
        <end position="164"/>
    </location>
</feature>
<comment type="catalytic activity">
    <reaction evidence="1 5">
        <text>[protein]-peptidylproline (omega=180) = [protein]-peptidylproline (omega=0)</text>
        <dbReference type="Rhea" id="RHEA:16237"/>
        <dbReference type="Rhea" id="RHEA-COMP:10747"/>
        <dbReference type="Rhea" id="RHEA-COMP:10748"/>
        <dbReference type="ChEBI" id="CHEBI:83833"/>
        <dbReference type="ChEBI" id="CHEBI:83834"/>
        <dbReference type="EC" id="5.2.1.8"/>
    </reaction>
</comment>
<reference evidence="8" key="1">
    <citation type="submission" date="2021-02" db="EMBL/GenBank/DDBJ databases">
        <authorList>
            <person name="Dougan E. K."/>
            <person name="Rhodes N."/>
            <person name="Thang M."/>
            <person name="Chan C."/>
        </authorList>
    </citation>
    <scope>NUCLEOTIDE SEQUENCE</scope>
</reference>
<dbReference type="OrthoDB" id="1902587at2759"/>
<dbReference type="SUPFAM" id="SSF54534">
    <property type="entry name" value="FKBP-like"/>
    <property type="match status" value="1"/>
</dbReference>
<dbReference type="Proteomes" id="UP000654075">
    <property type="component" value="Unassembled WGS sequence"/>
</dbReference>
<dbReference type="PROSITE" id="PS50059">
    <property type="entry name" value="FKBP_PPIASE"/>
    <property type="match status" value="1"/>
</dbReference>
<dbReference type="GO" id="GO:0003755">
    <property type="term" value="F:peptidyl-prolyl cis-trans isomerase activity"/>
    <property type="evidence" value="ECO:0007669"/>
    <property type="project" value="UniProtKB-KW"/>
</dbReference>
<evidence type="ECO:0000256" key="2">
    <source>
        <dbReference type="ARBA" id="ARBA00013194"/>
    </source>
</evidence>
<comment type="caution">
    <text evidence="8">The sequence shown here is derived from an EMBL/GenBank/DDBJ whole genome shotgun (WGS) entry which is preliminary data.</text>
</comment>
<dbReference type="AlphaFoldDB" id="A0A813G2P5"/>
<dbReference type="PANTHER" id="PTHR43811:SF19">
    <property type="entry name" value="39 KDA FK506-BINDING NUCLEAR PROTEIN"/>
    <property type="match status" value="1"/>
</dbReference>
<dbReference type="EMBL" id="CAJNNW010012665">
    <property type="protein sequence ID" value="CAE8654539.1"/>
    <property type="molecule type" value="Genomic_DNA"/>
</dbReference>
<feature type="region of interest" description="Disordered" evidence="6">
    <location>
        <begin position="132"/>
        <end position="189"/>
    </location>
</feature>
<organism evidence="8 10">
    <name type="scientific">Polarella glacialis</name>
    <name type="common">Dinoflagellate</name>
    <dbReference type="NCBI Taxonomy" id="89957"/>
    <lineage>
        <taxon>Eukaryota</taxon>
        <taxon>Sar</taxon>
        <taxon>Alveolata</taxon>
        <taxon>Dinophyceae</taxon>
        <taxon>Suessiales</taxon>
        <taxon>Suessiaceae</taxon>
        <taxon>Polarella</taxon>
    </lineage>
</organism>
<evidence type="ECO:0000313" key="10">
    <source>
        <dbReference type="Proteomes" id="UP000654075"/>
    </source>
</evidence>
<gene>
    <name evidence="8" type="ORF">PGLA1383_LOCUS36516</name>
    <name evidence="9" type="ORF">PGLA2088_LOCUS11064</name>
</gene>
<evidence type="ECO:0000256" key="1">
    <source>
        <dbReference type="ARBA" id="ARBA00000971"/>
    </source>
</evidence>
<sequence>MVQTWRRIISASKPAAFGDSGGAEVLELRCCCLLPLAEGGAFASGRGPTLYCSADGGLTRLALARPTEDEPHCKVRAGLFARGGSTLSLSVAGGGKVLVVGVVTRLPADESDVDAPAVVAPAVVAPAVVAVSSVTESRDGHRPAKKRARPILDTESSPKPTKSSRGPEHALNNNNNNANRSEGIAPSLSAASRPQVAWQDLGFAGPQAVKLKKEDVEKETHVLPCGVRFEVLRPGRGQVASYGNCVHVRYEGRLASSGRRFDKGDIKFRLGLGKMIRGWDEGIPGMVKGEKRTLFIPSHLGYGSKGAPPQIPRNADLVFQVELLNENVY</sequence>
<keyword evidence="4 5" id="KW-0413">Isomerase</keyword>
<dbReference type="Proteomes" id="UP000626109">
    <property type="component" value="Unassembled WGS sequence"/>
</dbReference>
<accession>A0A813G2P5</accession>
<keyword evidence="10" id="KW-1185">Reference proteome</keyword>
<dbReference type="EC" id="5.2.1.8" evidence="2 5"/>
<evidence type="ECO:0000256" key="4">
    <source>
        <dbReference type="ARBA" id="ARBA00023235"/>
    </source>
</evidence>
<evidence type="ECO:0000313" key="8">
    <source>
        <dbReference type="EMBL" id="CAE8618920.1"/>
    </source>
</evidence>
<dbReference type="EMBL" id="CAJNNV010026743">
    <property type="protein sequence ID" value="CAE8618920.1"/>
    <property type="molecule type" value="Genomic_DNA"/>
</dbReference>
<evidence type="ECO:0000313" key="9">
    <source>
        <dbReference type="EMBL" id="CAE8654539.1"/>
    </source>
</evidence>
<proteinExistence type="predicted"/>
<evidence type="ECO:0000256" key="6">
    <source>
        <dbReference type="SAM" id="MobiDB-lite"/>
    </source>
</evidence>
<dbReference type="PANTHER" id="PTHR43811">
    <property type="entry name" value="FKBP-TYPE PEPTIDYL-PROLYL CIS-TRANS ISOMERASE FKPA"/>
    <property type="match status" value="1"/>
</dbReference>
<dbReference type="Pfam" id="PF00254">
    <property type="entry name" value="FKBP_C"/>
    <property type="match status" value="1"/>
</dbReference>
<name>A0A813G2P5_POLGL</name>
<protein>
    <recommendedName>
        <fullName evidence="2 5">peptidylprolyl isomerase</fullName>
        <ecNumber evidence="2 5">5.2.1.8</ecNumber>
    </recommendedName>
</protein>
<feature type="domain" description="PPIase FKBP-type" evidence="7">
    <location>
        <begin position="243"/>
        <end position="327"/>
    </location>
</feature>
<dbReference type="Gene3D" id="3.10.50.40">
    <property type="match status" value="1"/>
</dbReference>
<dbReference type="InterPro" id="IPR001179">
    <property type="entry name" value="PPIase_FKBP_dom"/>
</dbReference>